<evidence type="ECO:0000313" key="2">
    <source>
        <dbReference type="Proteomes" id="UP000183987"/>
    </source>
</evidence>
<gene>
    <name evidence="1" type="ORF">SAMN05444339_104137</name>
</gene>
<dbReference type="EMBL" id="FQUE01000004">
    <property type="protein sequence ID" value="SHF21807.1"/>
    <property type="molecule type" value="Genomic_DNA"/>
</dbReference>
<dbReference type="RefSeq" id="WP_072857181.1">
    <property type="nucleotide sequence ID" value="NZ_FQUE01000004.1"/>
</dbReference>
<sequence>MFTKQDLQSLGENIVYLKPVATRDLPEDVRAQAGDLDVLFAVHNTKGEQVALVANEGIASHLAAEHHMQLVTLH</sequence>
<dbReference type="OrthoDB" id="7205167at2"/>
<proteinExistence type="predicted"/>
<dbReference type="Pfam" id="PF06620">
    <property type="entry name" value="DUF1150"/>
    <property type="match status" value="1"/>
</dbReference>
<protein>
    <recommendedName>
        <fullName evidence="3">DUF1150 family protein</fullName>
    </recommendedName>
</protein>
<dbReference type="Proteomes" id="UP000183987">
    <property type="component" value="Unassembled WGS sequence"/>
</dbReference>
<dbReference type="AlphaFoldDB" id="A0A1M4ZVG3"/>
<evidence type="ECO:0000313" key="1">
    <source>
        <dbReference type="EMBL" id="SHF21807.1"/>
    </source>
</evidence>
<reference evidence="2" key="1">
    <citation type="submission" date="2016-11" db="EMBL/GenBank/DDBJ databases">
        <authorList>
            <person name="Varghese N."/>
            <person name="Submissions S."/>
        </authorList>
    </citation>
    <scope>NUCLEOTIDE SEQUENCE [LARGE SCALE GENOMIC DNA]</scope>
    <source>
        <strain evidence="2">DSM 29326</strain>
    </source>
</reference>
<name>A0A1M4ZVG3_LOKAT</name>
<accession>A0A1M4ZVG3</accession>
<keyword evidence="2" id="KW-1185">Reference proteome</keyword>
<dbReference type="STRING" id="366533.SAMN05444339_104137"/>
<dbReference type="InterPro" id="IPR009531">
    <property type="entry name" value="DUF1150"/>
</dbReference>
<organism evidence="1 2">
    <name type="scientific">Loktanella atrilutea</name>
    <dbReference type="NCBI Taxonomy" id="366533"/>
    <lineage>
        <taxon>Bacteria</taxon>
        <taxon>Pseudomonadati</taxon>
        <taxon>Pseudomonadota</taxon>
        <taxon>Alphaproteobacteria</taxon>
        <taxon>Rhodobacterales</taxon>
        <taxon>Roseobacteraceae</taxon>
        <taxon>Loktanella</taxon>
    </lineage>
</organism>
<evidence type="ECO:0008006" key="3">
    <source>
        <dbReference type="Google" id="ProtNLM"/>
    </source>
</evidence>